<protein>
    <recommendedName>
        <fullName evidence="1">Aminotransferase-like plant mobile domain-containing protein</fullName>
    </recommendedName>
</protein>
<dbReference type="InterPro" id="IPR044824">
    <property type="entry name" value="MAIN-like"/>
</dbReference>
<name>A0A445A568_ARAHY</name>
<feature type="domain" description="Aminotransferase-like plant mobile" evidence="1">
    <location>
        <begin position="119"/>
        <end position="206"/>
    </location>
</feature>
<dbReference type="GO" id="GO:0010073">
    <property type="term" value="P:meristem maintenance"/>
    <property type="evidence" value="ECO:0007669"/>
    <property type="project" value="InterPro"/>
</dbReference>
<organism evidence="2 3">
    <name type="scientific">Arachis hypogaea</name>
    <name type="common">Peanut</name>
    <dbReference type="NCBI Taxonomy" id="3818"/>
    <lineage>
        <taxon>Eukaryota</taxon>
        <taxon>Viridiplantae</taxon>
        <taxon>Streptophyta</taxon>
        <taxon>Embryophyta</taxon>
        <taxon>Tracheophyta</taxon>
        <taxon>Spermatophyta</taxon>
        <taxon>Magnoliopsida</taxon>
        <taxon>eudicotyledons</taxon>
        <taxon>Gunneridae</taxon>
        <taxon>Pentapetalae</taxon>
        <taxon>rosids</taxon>
        <taxon>fabids</taxon>
        <taxon>Fabales</taxon>
        <taxon>Fabaceae</taxon>
        <taxon>Papilionoideae</taxon>
        <taxon>50 kb inversion clade</taxon>
        <taxon>dalbergioids sensu lato</taxon>
        <taxon>Dalbergieae</taxon>
        <taxon>Pterocarpus clade</taxon>
        <taxon>Arachis</taxon>
    </lineage>
</organism>
<dbReference type="PANTHER" id="PTHR46033:SF8">
    <property type="entry name" value="PROTEIN MAINTENANCE OF MERISTEMS-LIKE"/>
    <property type="match status" value="1"/>
</dbReference>
<evidence type="ECO:0000313" key="2">
    <source>
        <dbReference type="EMBL" id="RYR21577.1"/>
    </source>
</evidence>
<dbReference type="PANTHER" id="PTHR46033">
    <property type="entry name" value="PROTEIN MAIN-LIKE 2"/>
    <property type="match status" value="1"/>
</dbReference>
<reference evidence="2 3" key="1">
    <citation type="submission" date="2019-01" db="EMBL/GenBank/DDBJ databases">
        <title>Sequencing of cultivated peanut Arachis hypogaea provides insights into genome evolution and oil improvement.</title>
        <authorList>
            <person name="Chen X."/>
        </authorList>
    </citation>
    <scope>NUCLEOTIDE SEQUENCE [LARGE SCALE GENOMIC DNA]</scope>
    <source>
        <strain evidence="3">cv. Fuhuasheng</strain>
        <tissue evidence="2">Leaves</tissue>
    </source>
</reference>
<proteinExistence type="predicted"/>
<sequence length="218" mass="24935">MIKFCFQSSRNLHIRHLHQIDSYDNRVEEQLKASGFYYVSQIGRIVSHRPTVDALVERWRPKMHTFHLPYGECTITLEDVAMILGLRTDGLPVTGSTDHSTSGLENECLAQFGVAPVSKEIYVKCHIMCLFGTTLFSDKSGISVHWKYLPLLRDFSQIHKFSWGSACLAHMYRSLCRASRYDCKDMDGPLALLLVWAWIRMPTIGPLPVDTSFPLARR</sequence>
<feature type="domain" description="Aminotransferase-like plant mobile" evidence="1">
    <location>
        <begin position="35"/>
        <end position="101"/>
    </location>
</feature>
<evidence type="ECO:0000259" key="1">
    <source>
        <dbReference type="Pfam" id="PF10536"/>
    </source>
</evidence>
<dbReference type="InterPro" id="IPR019557">
    <property type="entry name" value="AminoTfrase-like_pln_mobile"/>
</dbReference>
<comment type="caution">
    <text evidence="2">The sequence shown here is derived from an EMBL/GenBank/DDBJ whole genome shotgun (WGS) entry which is preliminary data.</text>
</comment>
<gene>
    <name evidence="2" type="ORF">Ahy_B03g066887</name>
</gene>
<dbReference type="Pfam" id="PF10536">
    <property type="entry name" value="PMD"/>
    <property type="match status" value="2"/>
</dbReference>
<dbReference type="Proteomes" id="UP000289738">
    <property type="component" value="Chromosome B03"/>
</dbReference>
<evidence type="ECO:0000313" key="3">
    <source>
        <dbReference type="Proteomes" id="UP000289738"/>
    </source>
</evidence>
<dbReference type="AlphaFoldDB" id="A0A445A568"/>
<keyword evidence="3" id="KW-1185">Reference proteome</keyword>
<accession>A0A445A568</accession>
<dbReference type="EMBL" id="SDMP01000013">
    <property type="protein sequence ID" value="RYR21577.1"/>
    <property type="molecule type" value="Genomic_DNA"/>
</dbReference>